<dbReference type="AlphaFoldDB" id="A0A6L9JVG3"/>
<reference evidence="1 2" key="1">
    <citation type="submission" date="2019-12" db="EMBL/GenBank/DDBJ databases">
        <title>Engineering Photorhabdus to improve their lethality against agricultural pests.</title>
        <authorList>
            <person name="Machado R.A.R."/>
        </authorList>
    </citation>
    <scope>NUCLEOTIDE SEQUENCE [LARGE SCALE GENOMIC DNA]</scope>
    <source>
        <strain evidence="1 2">EN01</strain>
    </source>
</reference>
<comment type="caution">
    <text evidence="1">The sequence shown here is derived from an EMBL/GenBank/DDBJ whole genome shotgun (WGS) entry which is preliminary data.</text>
</comment>
<organism evidence="1 2">
    <name type="scientific">Photorhabdus laumondii subsp. laumondii</name>
    <name type="common">Photorhabdus luminescens subsp. laumondii</name>
    <dbReference type="NCBI Taxonomy" id="141679"/>
    <lineage>
        <taxon>Bacteria</taxon>
        <taxon>Pseudomonadati</taxon>
        <taxon>Pseudomonadota</taxon>
        <taxon>Gammaproteobacteria</taxon>
        <taxon>Enterobacterales</taxon>
        <taxon>Morganellaceae</taxon>
        <taxon>Photorhabdus</taxon>
    </lineage>
</organism>
<dbReference type="Proteomes" id="UP000479300">
    <property type="component" value="Unassembled WGS sequence"/>
</dbReference>
<accession>A0A6L9JVG3</accession>
<name>A0A6L9JVG3_PHOLM</name>
<dbReference type="EMBL" id="WSFA01000114">
    <property type="protein sequence ID" value="NDL41676.1"/>
    <property type="molecule type" value="Genomic_DNA"/>
</dbReference>
<sequence>MSRNRESDSIKQRWLNLFNIHYSIFDLKKVIPLYITNKGTINTQQIAVKGKLTNPPARYKEYSTGVNGTPGMESCC</sequence>
<dbReference type="RefSeq" id="WP_146748264.1">
    <property type="nucleotide sequence ID" value="NZ_CAWPHL010000093.1"/>
</dbReference>
<evidence type="ECO:0000313" key="2">
    <source>
        <dbReference type="Proteomes" id="UP000479300"/>
    </source>
</evidence>
<protein>
    <submittedName>
        <fullName evidence="1">Uncharacterized protein</fullName>
    </submittedName>
</protein>
<proteinExistence type="predicted"/>
<gene>
    <name evidence="1" type="ORF">GPY51_23800</name>
</gene>
<evidence type="ECO:0000313" key="1">
    <source>
        <dbReference type="EMBL" id="NDL41676.1"/>
    </source>
</evidence>